<dbReference type="OrthoDB" id="9793973at2"/>
<dbReference type="SFLD" id="SFLDF00275">
    <property type="entry name" value="adenosine_C2_methyltransferase"/>
    <property type="match status" value="1"/>
</dbReference>
<feature type="active site" description="Proton acceptor" evidence="14">
    <location>
        <position position="101"/>
    </location>
</feature>
<dbReference type="Pfam" id="PF04055">
    <property type="entry name" value="Radical_SAM"/>
    <property type="match status" value="1"/>
</dbReference>
<evidence type="ECO:0000256" key="12">
    <source>
        <dbReference type="ARBA" id="ARBA00023014"/>
    </source>
</evidence>
<evidence type="ECO:0000313" key="16">
    <source>
        <dbReference type="EMBL" id="ALD15235.1"/>
    </source>
</evidence>
<comment type="cofactor">
    <cofactor evidence="14">
        <name>[4Fe-4S] cluster</name>
        <dbReference type="ChEBI" id="CHEBI:49883"/>
    </cofactor>
    <text evidence="14">Binds 1 [4Fe-4S] cluster. The cluster is coordinated with 3 cysteines and an exchangeable S-adenosyl-L-methionine.</text>
</comment>
<comment type="subcellular location">
    <subcellularLocation>
        <location evidence="1 14">Cytoplasm</location>
    </subcellularLocation>
</comment>
<dbReference type="GO" id="GO:0070040">
    <property type="term" value="F:rRNA (adenine(2503)-C2-)-methyltransferase activity"/>
    <property type="evidence" value="ECO:0007669"/>
    <property type="project" value="UniProtKB-UniRule"/>
</dbReference>
<keyword evidence="5 14" id="KW-0698">rRNA processing</keyword>
<evidence type="ECO:0000256" key="6">
    <source>
        <dbReference type="ARBA" id="ARBA00022603"/>
    </source>
</evidence>
<proteinExistence type="inferred from homology"/>
<evidence type="ECO:0000259" key="15">
    <source>
        <dbReference type="PROSITE" id="PS51918"/>
    </source>
</evidence>
<evidence type="ECO:0000256" key="1">
    <source>
        <dbReference type="ARBA" id="ARBA00004496"/>
    </source>
</evidence>
<dbReference type="PANTHER" id="PTHR30544:SF5">
    <property type="entry name" value="RADICAL SAM CORE DOMAIN-CONTAINING PROTEIN"/>
    <property type="match status" value="1"/>
</dbReference>
<dbReference type="InterPro" id="IPR027492">
    <property type="entry name" value="RNA_MTrfase_RlmN"/>
</dbReference>
<dbReference type="GO" id="GO:0070475">
    <property type="term" value="P:rRNA base methylation"/>
    <property type="evidence" value="ECO:0007669"/>
    <property type="project" value="UniProtKB-UniRule"/>
</dbReference>
<dbReference type="Gene3D" id="1.10.150.530">
    <property type="match status" value="1"/>
</dbReference>
<dbReference type="Proteomes" id="UP000066321">
    <property type="component" value="Chromosome"/>
</dbReference>
<dbReference type="NCBIfam" id="TIGR00048">
    <property type="entry name" value="rRNA_mod_RlmN"/>
    <property type="match status" value="1"/>
</dbReference>
<dbReference type="EC" id="2.1.1.192" evidence="14"/>
<dbReference type="GO" id="GO:0051539">
    <property type="term" value="F:4 iron, 4 sulfur cluster binding"/>
    <property type="evidence" value="ECO:0007669"/>
    <property type="project" value="UniProtKB-UniRule"/>
</dbReference>
<dbReference type="SFLD" id="SFLDS00029">
    <property type="entry name" value="Radical_SAM"/>
    <property type="match status" value="1"/>
</dbReference>
<comment type="caution">
    <text evidence="14">Lacks conserved residue(s) required for the propagation of feature annotation.</text>
</comment>
<feature type="binding site" evidence="14">
    <location>
        <position position="125"/>
    </location>
    <ligand>
        <name>[4Fe-4S] cluster</name>
        <dbReference type="ChEBI" id="CHEBI:49883"/>
        <note>4Fe-4S-S-AdoMet</note>
    </ligand>
</feature>
<keyword evidence="9 14" id="KW-0819">tRNA processing</keyword>
<keyword evidence="4 14" id="KW-0963">Cytoplasm</keyword>
<evidence type="ECO:0000256" key="3">
    <source>
        <dbReference type="ARBA" id="ARBA00022485"/>
    </source>
</evidence>
<comment type="similarity">
    <text evidence="2 14">Belongs to the radical SAM superfamily. RlmN family.</text>
</comment>
<feature type="binding site" evidence="14">
    <location>
        <position position="302"/>
    </location>
    <ligand>
        <name>S-adenosyl-L-methionine</name>
        <dbReference type="ChEBI" id="CHEBI:59789"/>
    </ligand>
</feature>
<dbReference type="InterPro" id="IPR013785">
    <property type="entry name" value="Aldolase_TIM"/>
</dbReference>
<dbReference type="GO" id="GO:0000049">
    <property type="term" value="F:tRNA binding"/>
    <property type="evidence" value="ECO:0007669"/>
    <property type="project" value="UniProtKB-UniRule"/>
</dbReference>
<keyword evidence="7 14" id="KW-0808">Transferase</keyword>
<evidence type="ECO:0000313" key="17">
    <source>
        <dbReference type="Proteomes" id="UP000066321"/>
    </source>
</evidence>
<feature type="binding site" evidence="14">
    <location>
        <position position="128"/>
    </location>
    <ligand>
        <name>[4Fe-4S] cluster</name>
        <dbReference type="ChEBI" id="CHEBI:49883"/>
        <note>4Fe-4S-S-AdoMet</note>
    </ligand>
</feature>
<comment type="catalytic activity">
    <reaction evidence="14">
        <text>adenosine(37) in tRNA + 2 reduced [2Fe-2S]-[ferredoxin] + 2 S-adenosyl-L-methionine = 2-methyladenosine(37) in tRNA + 5'-deoxyadenosine + L-methionine + 2 oxidized [2Fe-2S]-[ferredoxin] + S-adenosyl-L-homocysteine</text>
        <dbReference type="Rhea" id="RHEA:43332"/>
        <dbReference type="Rhea" id="RHEA-COMP:10000"/>
        <dbReference type="Rhea" id="RHEA-COMP:10001"/>
        <dbReference type="Rhea" id="RHEA-COMP:10162"/>
        <dbReference type="Rhea" id="RHEA-COMP:10485"/>
        <dbReference type="ChEBI" id="CHEBI:17319"/>
        <dbReference type="ChEBI" id="CHEBI:33737"/>
        <dbReference type="ChEBI" id="CHEBI:33738"/>
        <dbReference type="ChEBI" id="CHEBI:57844"/>
        <dbReference type="ChEBI" id="CHEBI:57856"/>
        <dbReference type="ChEBI" id="CHEBI:59789"/>
        <dbReference type="ChEBI" id="CHEBI:74411"/>
        <dbReference type="ChEBI" id="CHEBI:74497"/>
        <dbReference type="EC" id="2.1.1.192"/>
    </reaction>
</comment>
<keyword evidence="3 14" id="KW-0004">4Fe-4S</keyword>
<protein>
    <recommendedName>
        <fullName evidence="14">Dual-specificity RNA methyltransferase RlmN</fullName>
        <ecNumber evidence="14">2.1.1.192</ecNumber>
    </recommendedName>
    <alternativeName>
        <fullName evidence="14">23S rRNA (adenine(2503)-C(2))-methyltransferase</fullName>
    </alternativeName>
    <alternativeName>
        <fullName evidence="14">23S rRNA m2A2503 methyltransferase</fullName>
    </alternativeName>
    <alternativeName>
        <fullName evidence="14">Ribosomal RNA large subunit methyltransferase N</fullName>
    </alternativeName>
    <alternativeName>
        <fullName evidence="14">tRNA (adenine(37)-C(2))-methyltransferase</fullName>
    </alternativeName>
    <alternativeName>
        <fullName evidence="14">tRNA m2A37 methyltransferase</fullName>
    </alternativeName>
</protein>
<dbReference type="GO" id="GO:0046872">
    <property type="term" value="F:metal ion binding"/>
    <property type="evidence" value="ECO:0007669"/>
    <property type="project" value="UniProtKB-KW"/>
</dbReference>
<comment type="function">
    <text evidence="14">Specifically methylates position 2 of adenine 2503 in 23S rRNA and position 2 of adenine 37 in tRNAs. m2A2503 modification seems to play a crucial role in the proofreading step occurring at the peptidyl transferase center and thus would serve to optimize ribosomal fidelity.</text>
</comment>
<dbReference type="PANTHER" id="PTHR30544">
    <property type="entry name" value="23S RRNA METHYLTRANSFERASE"/>
    <property type="match status" value="1"/>
</dbReference>
<dbReference type="PATRIC" id="fig|1265350.3.peg.277"/>
<dbReference type="RefSeq" id="WP_053940241.1">
    <property type="nucleotide sequence ID" value="NZ_CP009253.1"/>
</dbReference>
<comment type="miscellaneous">
    <text evidence="14">Reaction proceeds by a ping-pong mechanism involving intermediate methylation of a conserved cysteine residue.</text>
</comment>
<dbReference type="Gene3D" id="3.20.20.70">
    <property type="entry name" value="Aldolase class I"/>
    <property type="match status" value="1"/>
</dbReference>
<feature type="binding site" evidence="14">
    <location>
        <begin position="223"/>
        <end position="225"/>
    </location>
    <ligand>
        <name>S-adenosyl-L-methionine</name>
        <dbReference type="ChEBI" id="CHEBI:59789"/>
    </ligand>
</feature>
<name>A0A0M4HE72_9GAMM</name>
<evidence type="ECO:0000256" key="8">
    <source>
        <dbReference type="ARBA" id="ARBA00022691"/>
    </source>
</evidence>
<evidence type="ECO:0000256" key="9">
    <source>
        <dbReference type="ARBA" id="ARBA00022694"/>
    </source>
</evidence>
<dbReference type="InterPro" id="IPR007197">
    <property type="entry name" value="rSAM"/>
</dbReference>
<dbReference type="GO" id="GO:0019843">
    <property type="term" value="F:rRNA binding"/>
    <property type="evidence" value="ECO:0007669"/>
    <property type="project" value="UniProtKB-UniRule"/>
</dbReference>
<keyword evidence="10 14" id="KW-0479">Metal-binding</keyword>
<dbReference type="InterPro" id="IPR048641">
    <property type="entry name" value="RlmN_N"/>
</dbReference>
<feature type="binding site" evidence="14">
    <location>
        <begin position="169"/>
        <end position="170"/>
    </location>
    <ligand>
        <name>S-adenosyl-L-methionine</name>
        <dbReference type="ChEBI" id="CHEBI:59789"/>
    </ligand>
</feature>
<dbReference type="STRING" id="1265350.IX46_01485"/>
<gene>
    <name evidence="14" type="primary">rlmN</name>
    <name evidence="16" type="ORF">IX46_01485</name>
</gene>
<reference evidence="16 17" key="1">
    <citation type="journal article" date="2015" name="J Genomics">
        <title>Whole Genome Sequence of the Soybean Aphid Endosymbiont Buchnera aphidicola and Genetic Differentiation among Biotype-Specific Strains.</title>
        <authorList>
            <person name="Cassone B.J."/>
            <person name="Wenger J.A."/>
            <person name="Michel A.P."/>
        </authorList>
    </citation>
    <scope>NUCLEOTIDE SEQUENCE [LARGE SCALE GENOMIC DNA]</scope>
    <source>
        <strain evidence="16 17">BAg</strain>
    </source>
</reference>
<dbReference type="InterPro" id="IPR040072">
    <property type="entry name" value="Methyltransferase_A"/>
</dbReference>
<dbReference type="InterPro" id="IPR004383">
    <property type="entry name" value="rRNA_lsu_MTrfase_RlmN/Cfr"/>
</dbReference>
<evidence type="ECO:0000256" key="11">
    <source>
        <dbReference type="ARBA" id="ARBA00023004"/>
    </source>
</evidence>
<accession>A0A0M4HE72</accession>
<evidence type="ECO:0000256" key="14">
    <source>
        <dbReference type="HAMAP-Rule" id="MF_01849"/>
    </source>
</evidence>
<keyword evidence="11 14" id="KW-0408">Iron</keyword>
<organism evidence="16 17">
    <name type="scientific">Buchnera aphidicola</name>
    <name type="common">Aphis glycines</name>
    <dbReference type="NCBI Taxonomy" id="1265350"/>
    <lineage>
        <taxon>Bacteria</taxon>
        <taxon>Pseudomonadati</taxon>
        <taxon>Pseudomonadota</taxon>
        <taxon>Gammaproteobacteria</taxon>
        <taxon>Enterobacterales</taxon>
        <taxon>Erwiniaceae</taxon>
        <taxon>Buchnera</taxon>
    </lineage>
</organism>
<dbReference type="InterPro" id="IPR058240">
    <property type="entry name" value="rSAM_sf"/>
</dbReference>
<feature type="binding site" evidence="14">
    <location>
        <position position="121"/>
    </location>
    <ligand>
        <name>[4Fe-4S] cluster</name>
        <dbReference type="ChEBI" id="CHEBI:49883"/>
        <note>4Fe-4S-S-AdoMet</note>
    </ligand>
</feature>
<feature type="active site" description="S-methylcysteine intermediate" evidence="14">
    <location>
        <position position="345"/>
    </location>
</feature>
<keyword evidence="8 14" id="KW-0949">S-adenosyl-L-methionine</keyword>
<evidence type="ECO:0000256" key="7">
    <source>
        <dbReference type="ARBA" id="ARBA00022679"/>
    </source>
</evidence>
<dbReference type="Pfam" id="PF21016">
    <property type="entry name" value="RlmN_N"/>
    <property type="match status" value="1"/>
</dbReference>
<keyword evidence="12 14" id="KW-0411">Iron-sulfur</keyword>
<dbReference type="FunFam" id="3.20.20.70:FF:000008">
    <property type="entry name" value="Dual-specificity RNA methyltransferase RlmN"/>
    <property type="match status" value="1"/>
</dbReference>
<evidence type="ECO:0000256" key="10">
    <source>
        <dbReference type="ARBA" id="ARBA00022723"/>
    </source>
</evidence>
<dbReference type="SFLD" id="SFLDG01062">
    <property type="entry name" value="methyltransferase_(Class_A)"/>
    <property type="match status" value="1"/>
</dbReference>
<evidence type="ECO:0000256" key="2">
    <source>
        <dbReference type="ARBA" id="ARBA00007544"/>
    </source>
</evidence>
<dbReference type="AlphaFoldDB" id="A0A0M4HE72"/>
<evidence type="ECO:0000256" key="13">
    <source>
        <dbReference type="ARBA" id="ARBA00023157"/>
    </source>
</evidence>
<comment type="catalytic activity">
    <reaction evidence="14">
        <text>adenosine(2503) in 23S rRNA + 2 reduced [2Fe-2S]-[ferredoxin] + 2 S-adenosyl-L-methionine = 2-methyladenosine(2503) in 23S rRNA + 5'-deoxyadenosine + L-methionine + 2 oxidized [2Fe-2S]-[ferredoxin] + S-adenosyl-L-homocysteine</text>
        <dbReference type="Rhea" id="RHEA:42916"/>
        <dbReference type="Rhea" id="RHEA-COMP:10000"/>
        <dbReference type="Rhea" id="RHEA-COMP:10001"/>
        <dbReference type="Rhea" id="RHEA-COMP:10152"/>
        <dbReference type="Rhea" id="RHEA-COMP:10282"/>
        <dbReference type="ChEBI" id="CHEBI:17319"/>
        <dbReference type="ChEBI" id="CHEBI:33737"/>
        <dbReference type="ChEBI" id="CHEBI:33738"/>
        <dbReference type="ChEBI" id="CHEBI:57844"/>
        <dbReference type="ChEBI" id="CHEBI:57856"/>
        <dbReference type="ChEBI" id="CHEBI:59789"/>
        <dbReference type="ChEBI" id="CHEBI:74411"/>
        <dbReference type="ChEBI" id="CHEBI:74497"/>
        <dbReference type="EC" id="2.1.1.192"/>
    </reaction>
</comment>
<dbReference type="PIRSF" id="PIRSF006004">
    <property type="entry name" value="CHP00048"/>
    <property type="match status" value="1"/>
</dbReference>
<dbReference type="GO" id="GO:0005737">
    <property type="term" value="C:cytoplasm"/>
    <property type="evidence" value="ECO:0007669"/>
    <property type="project" value="UniProtKB-SubCell"/>
</dbReference>
<dbReference type="KEGG" id="baph:IX46_01485"/>
<keyword evidence="13 14" id="KW-1015">Disulfide bond</keyword>
<dbReference type="PROSITE" id="PS51918">
    <property type="entry name" value="RADICAL_SAM"/>
    <property type="match status" value="1"/>
</dbReference>
<sequence>MDKTINLNVLNTQVNLLDLDFKNIQLFLASIGAKIFTAEQIIQWIYSHNCYDFNKMSNISKKIKKKLHQTSCIKTSNFSEEQISSDGTIKWVTSLNNQKIETVYIPEKKRSTLCISSQIGCSLKCDFCATGKQGFNRNLKVSEIISQILQAKKKLKNTKITNIVFMGMGEPLLNLNNVITALKIILNINGFGLSKRRITLSTAGIAPAIDKLNKIIDINLAISLHAPNNNIRNLIMPINKIYNIESILSAVSRYLKNSNANRNGVTIEYVMLKNINDSIKNAQELAYILKKIPSKINLIPWNSFKNSNFISSTNSNINTFANILRKKGFNTTIRKNRGQDINAACGQLTGNIINYRKNHL</sequence>
<dbReference type="GO" id="GO:0030488">
    <property type="term" value="P:tRNA methylation"/>
    <property type="evidence" value="ECO:0007669"/>
    <property type="project" value="UniProtKB-UniRule"/>
</dbReference>
<dbReference type="CDD" id="cd01335">
    <property type="entry name" value="Radical_SAM"/>
    <property type="match status" value="1"/>
</dbReference>
<evidence type="ECO:0000256" key="5">
    <source>
        <dbReference type="ARBA" id="ARBA00022552"/>
    </source>
</evidence>
<dbReference type="GO" id="GO:0002935">
    <property type="term" value="F:tRNA (adenine(37)-C2)-methyltransferase activity"/>
    <property type="evidence" value="ECO:0007669"/>
    <property type="project" value="UniProtKB-UniRule"/>
</dbReference>
<feature type="binding site" evidence="14">
    <location>
        <position position="201"/>
    </location>
    <ligand>
        <name>S-adenosyl-L-methionine</name>
        <dbReference type="ChEBI" id="CHEBI:59789"/>
    </ligand>
</feature>
<feature type="domain" description="Radical SAM core" evidence="15">
    <location>
        <begin position="107"/>
        <end position="340"/>
    </location>
</feature>
<keyword evidence="6 14" id="KW-0489">Methyltransferase</keyword>
<dbReference type="SUPFAM" id="SSF102114">
    <property type="entry name" value="Radical SAM enzymes"/>
    <property type="match status" value="1"/>
</dbReference>
<dbReference type="EMBL" id="CP009253">
    <property type="protein sequence ID" value="ALD15235.1"/>
    <property type="molecule type" value="Genomic_DNA"/>
</dbReference>
<evidence type="ECO:0000256" key="4">
    <source>
        <dbReference type="ARBA" id="ARBA00022490"/>
    </source>
</evidence>
<dbReference type="HAMAP" id="MF_01849">
    <property type="entry name" value="RNA_methyltr_RlmN"/>
    <property type="match status" value="1"/>
</dbReference>